<keyword evidence="1" id="KW-1133">Transmembrane helix</keyword>
<dbReference type="Proteomes" id="UP000410984">
    <property type="component" value="Unassembled WGS sequence"/>
</dbReference>
<dbReference type="EMBL" id="CABFPH010000047">
    <property type="protein sequence ID" value="VUD72666.1"/>
    <property type="molecule type" value="Genomic_DNA"/>
</dbReference>
<evidence type="ECO:0000256" key="1">
    <source>
        <dbReference type="SAM" id="Phobius"/>
    </source>
</evidence>
<sequence length="71" mass="6998">MSPLSAPAAQICAFALGCALIHAGRRHAAALTALLSVLAVLAALLVLLGAAAVTAPDAEAAMDEVSLYEGI</sequence>
<keyword evidence="1" id="KW-0812">Transmembrane</keyword>
<dbReference type="RefSeq" id="WP_142583961.1">
    <property type="nucleotide sequence ID" value="NZ_CABFPH010000047.1"/>
</dbReference>
<accession>A0A509EE98</accession>
<keyword evidence="3" id="KW-1185">Reference proteome</keyword>
<gene>
    <name evidence="2" type="ORF">MET9862_03266</name>
</gene>
<keyword evidence="1" id="KW-0472">Membrane</keyword>
<evidence type="ECO:0000313" key="3">
    <source>
        <dbReference type="Proteomes" id="UP000410984"/>
    </source>
</evidence>
<dbReference type="AlphaFoldDB" id="A0A509EE98"/>
<organism evidence="2 3">
    <name type="scientific">Methylobacterium symbioticum</name>
    <dbReference type="NCBI Taxonomy" id="2584084"/>
    <lineage>
        <taxon>Bacteria</taxon>
        <taxon>Pseudomonadati</taxon>
        <taxon>Pseudomonadota</taxon>
        <taxon>Alphaproteobacteria</taxon>
        <taxon>Hyphomicrobiales</taxon>
        <taxon>Methylobacteriaceae</taxon>
        <taxon>Methylobacterium</taxon>
    </lineage>
</organism>
<protein>
    <submittedName>
        <fullName evidence="2">Uncharacterized protein</fullName>
    </submittedName>
</protein>
<name>A0A509EE98_9HYPH</name>
<evidence type="ECO:0000313" key="2">
    <source>
        <dbReference type="EMBL" id="VUD72666.1"/>
    </source>
</evidence>
<proteinExistence type="predicted"/>
<reference evidence="2 3" key="1">
    <citation type="submission" date="2019-06" db="EMBL/GenBank/DDBJ databases">
        <authorList>
            <person name="Rodrigo-Torres L."/>
            <person name="Arahal R. D."/>
            <person name="Lucena T."/>
        </authorList>
    </citation>
    <scope>NUCLEOTIDE SEQUENCE [LARGE SCALE GENOMIC DNA]</scope>
    <source>
        <strain evidence="2 3">SB0023/3</strain>
    </source>
</reference>
<feature type="transmembrane region" description="Helical" evidence="1">
    <location>
        <begin position="33"/>
        <end position="53"/>
    </location>
</feature>